<reference evidence="2" key="1">
    <citation type="journal article" date="2011" name="PLoS Genet.">
        <title>Genomic analysis of the necrotrophic fungal pathogens Sclerotinia sclerotiorum and Botrytis cinerea.</title>
        <authorList>
            <person name="Amselem J."/>
            <person name="Cuomo C.A."/>
            <person name="van Kan J.A."/>
            <person name="Viaud M."/>
            <person name="Benito E.P."/>
            <person name="Couloux A."/>
            <person name="Coutinho P.M."/>
            <person name="de Vries R.P."/>
            <person name="Dyer P.S."/>
            <person name="Fillinger S."/>
            <person name="Fournier E."/>
            <person name="Gout L."/>
            <person name="Hahn M."/>
            <person name="Kohn L."/>
            <person name="Lapalu N."/>
            <person name="Plummer K.M."/>
            <person name="Pradier J.M."/>
            <person name="Quevillon E."/>
            <person name="Sharon A."/>
            <person name="Simon A."/>
            <person name="ten Have A."/>
            <person name="Tudzynski B."/>
            <person name="Tudzynski P."/>
            <person name="Wincker P."/>
            <person name="Andrew M."/>
            <person name="Anthouard V."/>
            <person name="Beever R.E."/>
            <person name="Beffa R."/>
            <person name="Benoit I."/>
            <person name="Bouzid O."/>
            <person name="Brault B."/>
            <person name="Chen Z."/>
            <person name="Choquer M."/>
            <person name="Collemare J."/>
            <person name="Cotton P."/>
            <person name="Danchin E.G."/>
            <person name="Da Silva C."/>
            <person name="Gautier A."/>
            <person name="Giraud C."/>
            <person name="Giraud T."/>
            <person name="Gonzalez C."/>
            <person name="Grossetete S."/>
            <person name="Guldener U."/>
            <person name="Henrissat B."/>
            <person name="Howlett B.J."/>
            <person name="Kodira C."/>
            <person name="Kretschmer M."/>
            <person name="Lappartient A."/>
            <person name="Leroch M."/>
            <person name="Levis C."/>
            <person name="Mauceli E."/>
            <person name="Neuveglise C."/>
            <person name="Oeser B."/>
            <person name="Pearson M."/>
            <person name="Poulain J."/>
            <person name="Poussereau N."/>
            <person name="Quesneville H."/>
            <person name="Rascle C."/>
            <person name="Schumacher J."/>
            <person name="Segurens B."/>
            <person name="Sexton A."/>
            <person name="Silva E."/>
            <person name="Sirven C."/>
            <person name="Soanes D.M."/>
            <person name="Talbot N.J."/>
            <person name="Templeton M."/>
            <person name="Yandava C."/>
            <person name="Yarden O."/>
            <person name="Zeng Q."/>
            <person name="Rollins J.A."/>
            <person name="Lebrun M.H."/>
            <person name="Dickman M."/>
        </authorList>
    </citation>
    <scope>NUCLEOTIDE SEQUENCE [LARGE SCALE GENOMIC DNA]</scope>
    <source>
        <strain evidence="2">ATCC 18683 / 1980 / Ss-1</strain>
    </source>
</reference>
<protein>
    <submittedName>
        <fullName evidence="1">Uncharacterized protein</fullName>
    </submittedName>
</protein>
<dbReference type="Proteomes" id="UP000001312">
    <property type="component" value="Unassembled WGS sequence"/>
</dbReference>
<dbReference type="HOGENOM" id="CLU_3070090_0_0_1"/>
<sequence length="53" mass="5908">MVLKDRPSDVKNTQLPVVATSRKDVEGTKRSILTDLDVDPKRLTVLEVDVTSK</sequence>
<dbReference type="GeneID" id="5490228"/>
<dbReference type="AlphaFoldDB" id="A7EJV9"/>
<name>A7EJV9_SCLS1</name>
<dbReference type="EMBL" id="CH476626">
    <property type="protein sequence ID" value="EDO03125.1"/>
    <property type="molecule type" value="Genomic_DNA"/>
</dbReference>
<dbReference type="KEGG" id="ssl:SS1G_05604"/>
<proteinExistence type="predicted"/>
<dbReference type="RefSeq" id="XP_001594174.1">
    <property type="nucleotide sequence ID" value="XM_001594124.1"/>
</dbReference>
<evidence type="ECO:0000313" key="1">
    <source>
        <dbReference type="EMBL" id="EDO03125.1"/>
    </source>
</evidence>
<accession>A7EJV9</accession>
<gene>
    <name evidence="1" type="ORF">SS1G_05604</name>
</gene>
<keyword evidence="2" id="KW-1185">Reference proteome</keyword>
<organism evidence="1 2">
    <name type="scientific">Sclerotinia sclerotiorum (strain ATCC 18683 / 1980 / Ss-1)</name>
    <name type="common">White mold</name>
    <name type="synonym">Whetzelinia sclerotiorum</name>
    <dbReference type="NCBI Taxonomy" id="665079"/>
    <lineage>
        <taxon>Eukaryota</taxon>
        <taxon>Fungi</taxon>
        <taxon>Dikarya</taxon>
        <taxon>Ascomycota</taxon>
        <taxon>Pezizomycotina</taxon>
        <taxon>Leotiomycetes</taxon>
        <taxon>Helotiales</taxon>
        <taxon>Sclerotiniaceae</taxon>
        <taxon>Sclerotinia</taxon>
    </lineage>
</organism>
<dbReference type="InParanoid" id="A7EJV9"/>
<evidence type="ECO:0000313" key="2">
    <source>
        <dbReference type="Proteomes" id="UP000001312"/>
    </source>
</evidence>